<dbReference type="Gene3D" id="3.20.20.30">
    <property type="entry name" value="Luciferase-like domain"/>
    <property type="match status" value="1"/>
</dbReference>
<dbReference type="Proteomes" id="UP001595690">
    <property type="component" value="Unassembled WGS sequence"/>
</dbReference>
<keyword evidence="7" id="KW-1185">Reference proteome</keyword>
<reference evidence="7" key="1">
    <citation type="journal article" date="2019" name="Int. J. Syst. Evol. Microbiol.">
        <title>The Global Catalogue of Microorganisms (GCM) 10K type strain sequencing project: providing services to taxonomists for standard genome sequencing and annotation.</title>
        <authorList>
            <consortium name="The Broad Institute Genomics Platform"/>
            <consortium name="The Broad Institute Genome Sequencing Center for Infectious Disease"/>
            <person name="Wu L."/>
            <person name="Ma J."/>
        </authorList>
    </citation>
    <scope>NUCLEOTIDE SEQUENCE [LARGE SCALE GENOMIC DNA]</scope>
    <source>
        <strain evidence="7">CGMCC 4.7405</strain>
    </source>
</reference>
<dbReference type="InterPro" id="IPR051260">
    <property type="entry name" value="Diverse_substr_monoxygenases"/>
</dbReference>
<dbReference type="NCBIfam" id="TIGR03571">
    <property type="entry name" value="lucif_BA3436"/>
    <property type="match status" value="1"/>
</dbReference>
<gene>
    <name evidence="6" type="ORF">ACFOWZ_06555</name>
</gene>
<proteinExistence type="predicted"/>
<dbReference type="PANTHER" id="PTHR30011">
    <property type="entry name" value="ALKANESULFONATE MONOOXYGENASE-RELATED"/>
    <property type="match status" value="1"/>
</dbReference>
<sequence>MFGNRPGFASMFRENELTLGLLFPLESYAGPVPRMNVEEQVTEAMLAEERGFAALWARDVPLLDPAFGDGGQLFDPWVWLTFIASRTSRIALATGSTVLPLRNPIDTAKAAASLDLLCGERLVLGAATGDRGIEFPAYGLNRDDSGELYRASVESIRRLWAEDFPEIDSRYGTLRGADLLPKPRGRRIPLLVTGNSRQDLPWIAANGDGWLMYPKPVAAQRQLTTAWREAAGDWKPFSQSLYVDLDADPGTAPAPIHLGYRTGRNFLVDHIGELRDIGVNHVILNLKYGRRPAPEVLQELGEHVVPHFPAHHLAAQPTPAT</sequence>
<dbReference type="RefSeq" id="WP_382370168.1">
    <property type="nucleotide sequence ID" value="NZ_JBHRZI010000010.1"/>
</dbReference>
<accession>A0ABV8BMH9</accession>
<dbReference type="SUPFAM" id="SSF51679">
    <property type="entry name" value="Bacterial luciferase-like"/>
    <property type="match status" value="1"/>
</dbReference>
<dbReference type="Pfam" id="PF00296">
    <property type="entry name" value="Bac_luciferase"/>
    <property type="match status" value="1"/>
</dbReference>
<evidence type="ECO:0000256" key="4">
    <source>
        <dbReference type="ARBA" id="ARBA00023033"/>
    </source>
</evidence>
<evidence type="ECO:0000313" key="7">
    <source>
        <dbReference type="Proteomes" id="UP001595690"/>
    </source>
</evidence>
<evidence type="ECO:0000313" key="6">
    <source>
        <dbReference type="EMBL" id="MFC3891130.1"/>
    </source>
</evidence>
<name>A0ABV8BMH9_9PSEU</name>
<dbReference type="PANTHER" id="PTHR30011:SF16">
    <property type="entry name" value="C2H2 FINGER DOMAIN TRANSCRIPTION FACTOR (EUROFUNG)-RELATED"/>
    <property type="match status" value="1"/>
</dbReference>
<dbReference type="EMBL" id="JBHRZI010000010">
    <property type="protein sequence ID" value="MFC3891130.1"/>
    <property type="molecule type" value="Genomic_DNA"/>
</dbReference>
<feature type="domain" description="Luciferase-like" evidence="5">
    <location>
        <begin position="31"/>
        <end position="231"/>
    </location>
</feature>
<keyword evidence="4" id="KW-0503">Monooxygenase</keyword>
<evidence type="ECO:0000256" key="3">
    <source>
        <dbReference type="ARBA" id="ARBA00023002"/>
    </source>
</evidence>
<evidence type="ECO:0000256" key="1">
    <source>
        <dbReference type="ARBA" id="ARBA00022630"/>
    </source>
</evidence>
<organism evidence="6 7">
    <name type="scientific">Lentzea rhizosphaerae</name>
    <dbReference type="NCBI Taxonomy" id="2041025"/>
    <lineage>
        <taxon>Bacteria</taxon>
        <taxon>Bacillati</taxon>
        <taxon>Actinomycetota</taxon>
        <taxon>Actinomycetes</taxon>
        <taxon>Pseudonocardiales</taxon>
        <taxon>Pseudonocardiaceae</taxon>
        <taxon>Lentzea</taxon>
    </lineage>
</organism>
<evidence type="ECO:0000256" key="2">
    <source>
        <dbReference type="ARBA" id="ARBA00022643"/>
    </source>
</evidence>
<dbReference type="InterPro" id="IPR036661">
    <property type="entry name" value="Luciferase-like_sf"/>
</dbReference>
<comment type="caution">
    <text evidence="6">The sequence shown here is derived from an EMBL/GenBank/DDBJ whole genome shotgun (WGS) entry which is preliminary data.</text>
</comment>
<keyword evidence="3" id="KW-0560">Oxidoreductase</keyword>
<dbReference type="InterPro" id="IPR011251">
    <property type="entry name" value="Luciferase-like_dom"/>
</dbReference>
<dbReference type="InterPro" id="IPR020020">
    <property type="entry name" value="Luciferase-type_oxidoreductase"/>
</dbReference>
<protein>
    <submittedName>
        <fullName evidence="6">LLM class oxidoreductase</fullName>
    </submittedName>
</protein>
<keyword evidence="1" id="KW-0285">Flavoprotein</keyword>
<evidence type="ECO:0000259" key="5">
    <source>
        <dbReference type="Pfam" id="PF00296"/>
    </source>
</evidence>
<keyword evidence="2" id="KW-0288">FMN</keyword>